<proteinExistence type="predicted"/>
<evidence type="ECO:0008006" key="4">
    <source>
        <dbReference type="Google" id="ProtNLM"/>
    </source>
</evidence>
<protein>
    <recommendedName>
        <fullName evidence="4">DUF3574 domain-containing protein</fullName>
    </recommendedName>
</protein>
<keyword evidence="3" id="KW-1185">Reference proteome</keyword>
<evidence type="ECO:0000313" key="2">
    <source>
        <dbReference type="EMBL" id="GBQ87195.1"/>
    </source>
</evidence>
<sequence>MRRILPSGQALIFGATLLGISGCATAPAPTPQEKTLCKAITGAPAESITLAFGLSLSEGGEITEAEWDDFLAREVTPRFPAGLSVMEVRGQWQDTPASPIIHERARLVWIIAPSSPGLGAKLTALRDAYKKRFNQSSVAAFIHSGCASF</sequence>
<dbReference type="EMBL" id="BAPV01000009">
    <property type="protein sequence ID" value="GBQ87195.1"/>
    <property type="molecule type" value="Genomic_DNA"/>
</dbReference>
<evidence type="ECO:0000256" key="1">
    <source>
        <dbReference type="SAM" id="SignalP"/>
    </source>
</evidence>
<dbReference type="InterPro" id="IPR021957">
    <property type="entry name" value="DUF3574"/>
</dbReference>
<comment type="caution">
    <text evidence="2">The sequence shown here is derived from an EMBL/GenBank/DDBJ whole genome shotgun (WGS) entry which is preliminary data.</text>
</comment>
<feature type="signal peptide" evidence="1">
    <location>
        <begin position="1"/>
        <end position="26"/>
    </location>
</feature>
<dbReference type="PROSITE" id="PS51257">
    <property type="entry name" value="PROKAR_LIPOPROTEIN"/>
    <property type="match status" value="1"/>
</dbReference>
<organism evidence="2 3">
    <name type="scientific">Asaia krungthepensis NRIC 0535</name>
    <dbReference type="NCBI Taxonomy" id="1307925"/>
    <lineage>
        <taxon>Bacteria</taxon>
        <taxon>Pseudomonadati</taxon>
        <taxon>Pseudomonadota</taxon>
        <taxon>Alphaproteobacteria</taxon>
        <taxon>Acetobacterales</taxon>
        <taxon>Acetobacteraceae</taxon>
        <taxon>Asaia</taxon>
    </lineage>
</organism>
<keyword evidence="1" id="KW-0732">Signal</keyword>
<name>A0ABQ0Q1R7_9PROT</name>
<evidence type="ECO:0000313" key="3">
    <source>
        <dbReference type="Proteomes" id="UP001062776"/>
    </source>
</evidence>
<feature type="chain" id="PRO_5045708191" description="DUF3574 domain-containing protein" evidence="1">
    <location>
        <begin position="27"/>
        <end position="149"/>
    </location>
</feature>
<dbReference type="RefSeq" id="WP_264815046.1">
    <property type="nucleotide sequence ID" value="NZ_BAPV01000009.1"/>
</dbReference>
<dbReference type="Pfam" id="PF12098">
    <property type="entry name" value="DUF3574"/>
    <property type="match status" value="1"/>
</dbReference>
<reference evidence="2" key="1">
    <citation type="submission" date="2013-04" db="EMBL/GenBank/DDBJ databases">
        <title>The genome sequencing project of 58 acetic acid bacteria.</title>
        <authorList>
            <person name="Okamoto-Kainuma A."/>
            <person name="Ishikawa M."/>
            <person name="Umino S."/>
            <person name="Koizumi Y."/>
            <person name="Shiwa Y."/>
            <person name="Yoshikawa H."/>
            <person name="Matsutani M."/>
            <person name="Matsushita K."/>
        </authorList>
    </citation>
    <scope>NUCLEOTIDE SEQUENCE</scope>
    <source>
        <strain evidence="2">NRIC 0535</strain>
    </source>
</reference>
<dbReference type="Proteomes" id="UP001062776">
    <property type="component" value="Unassembled WGS sequence"/>
</dbReference>
<accession>A0ABQ0Q1R7</accession>
<gene>
    <name evidence="2" type="ORF">AA0535_1216</name>
</gene>